<reference evidence="4" key="2">
    <citation type="submission" date="2014-02" db="EMBL/GenBank/DDBJ databases">
        <title>Complete DNA sequence of /Kuraishia capsulata/ illustrates novel genomic features among budding yeasts (/Saccharomycotina/).</title>
        <authorList>
            <person name="Morales L."/>
            <person name="Noel B."/>
            <person name="Porcel B."/>
            <person name="Marcet-Houben M."/>
            <person name="Hullo M-F."/>
            <person name="Sacerdot C."/>
            <person name="Tekaia F."/>
            <person name="Leh-Louis V."/>
            <person name="Despons L."/>
            <person name="Khanna V."/>
            <person name="Aury J-M."/>
            <person name="Barbe V."/>
            <person name="Couloux A."/>
            <person name="Labadie K."/>
            <person name="Pelletier E."/>
            <person name="Souciet J-L."/>
            <person name="Boekhout T."/>
            <person name="Gabaldon T."/>
            <person name="Wincker P."/>
            <person name="Dujon B."/>
        </authorList>
    </citation>
    <scope>NUCLEOTIDE SEQUENCE</scope>
    <source>
        <strain evidence="4">CBS 1993</strain>
    </source>
</reference>
<evidence type="ECO:0000313" key="5">
    <source>
        <dbReference type="Proteomes" id="UP000019384"/>
    </source>
</evidence>
<evidence type="ECO:0000313" key="4">
    <source>
        <dbReference type="EMBL" id="CDK26950.1"/>
    </source>
</evidence>
<evidence type="ECO:0008006" key="6">
    <source>
        <dbReference type="Google" id="ProtNLM"/>
    </source>
</evidence>
<dbReference type="STRING" id="1382522.W6MW67"/>
<proteinExistence type="inferred from homology"/>
<evidence type="ECO:0000256" key="3">
    <source>
        <dbReference type="ARBA" id="ARBA00023274"/>
    </source>
</evidence>
<dbReference type="GO" id="GO:0003735">
    <property type="term" value="F:structural constituent of ribosome"/>
    <property type="evidence" value="ECO:0007669"/>
    <property type="project" value="EnsemblFungi"/>
</dbReference>
<dbReference type="InterPro" id="IPR001790">
    <property type="entry name" value="Ribosomal_uL10"/>
</dbReference>
<dbReference type="EMBL" id="HG793127">
    <property type="protein sequence ID" value="CDK26950.1"/>
    <property type="molecule type" value="Genomic_DNA"/>
</dbReference>
<protein>
    <recommendedName>
        <fullName evidence="6">Ribosomal protein L10</fullName>
    </recommendedName>
</protein>
<dbReference type="Proteomes" id="UP000019384">
    <property type="component" value="Unassembled WGS sequence"/>
</dbReference>
<name>W6MW67_9ASCO</name>
<dbReference type="GO" id="GO:0005762">
    <property type="term" value="C:mitochondrial large ribosomal subunit"/>
    <property type="evidence" value="ECO:0007669"/>
    <property type="project" value="EnsemblFungi"/>
</dbReference>
<sequence>MFNIQVRSRILSWRPVRPLGLHKSHWFSTTSILAKQTSSASVSSSSPPVSFFKNPDGRKTFLINAYKHFFETNELILFVHWNNLLKEDEFRYRNAIKNAGGDLRMVRNKLLRVYLRAQDQENPASWDAHKYIKRTKPKHALEPLLKGPTAMILIKESDPEIVKKILKVLKPAREQLFVIGALVGKDVLDVTQIDKFKDLPTKSQLQSQLVGLLTMAGGAGVTKTLQAASQTLFLNLKEHEKTLDPSSKEE</sequence>
<dbReference type="InterPro" id="IPR043141">
    <property type="entry name" value="Ribosomal_uL10-like_sf"/>
</dbReference>
<dbReference type="HOGENOM" id="CLU_078018_1_0_1"/>
<dbReference type="CDD" id="cd05797">
    <property type="entry name" value="Ribosomal_L10"/>
    <property type="match status" value="1"/>
</dbReference>
<gene>
    <name evidence="4" type="ORF">KUCA_T00002927001</name>
</gene>
<reference evidence="4" key="1">
    <citation type="submission" date="2013-12" db="EMBL/GenBank/DDBJ databases">
        <authorList>
            <person name="Genoscope - CEA"/>
        </authorList>
    </citation>
    <scope>NUCLEOTIDE SEQUENCE</scope>
    <source>
        <strain evidence="4">CBS 1993</strain>
    </source>
</reference>
<dbReference type="RefSeq" id="XP_022458946.1">
    <property type="nucleotide sequence ID" value="XM_022603219.1"/>
</dbReference>
<evidence type="ECO:0000256" key="2">
    <source>
        <dbReference type="ARBA" id="ARBA00022980"/>
    </source>
</evidence>
<keyword evidence="3" id="KW-0687">Ribonucleoprotein</keyword>
<dbReference type="PANTHER" id="PTHR11560">
    <property type="entry name" value="39S RIBOSOMAL PROTEIN L10, MITOCHONDRIAL"/>
    <property type="match status" value="1"/>
</dbReference>
<accession>W6MW67</accession>
<dbReference type="OrthoDB" id="360689at2759"/>
<keyword evidence="2" id="KW-0689">Ribosomal protein</keyword>
<dbReference type="GeneID" id="34520334"/>
<organism evidence="4 5">
    <name type="scientific">Kuraishia capsulata CBS 1993</name>
    <dbReference type="NCBI Taxonomy" id="1382522"/>
    <lineage>
        <taxon>Eukaryota</taxon>
        <taxon>Fungi</taxon>
        <taxon>Dikarya</taxon>
        <taxon>Ascomycota</taxon>
        <taxon>Saccharomycotina</taxon>
        <taxon>Pichiomycetes</taxon>
        <taxon>Pichiales</taxon>
        <taxon>Pichiaceae</taxon>
        <taxon>Kuraishia</taxon>
    </lineage>
</organism>
<dbReference type="AlphaFoldDB" id="W6MW67"/>
<evidence type="ECO:0000256" key="1">
    <source>
        <dbReference type="ARBA" id="ARBA00008889"/>
    </source>
</evidence>
<keyword evidence="5" id="KW-1185">Reference proteome</keyword>
<dbReference type="SUPFAM" id="SSF160369">
    <property type="entry name" value="Ribosomal protein L10-like"/>
    <property type="match status" value="1"/>
</dbReference>
<dbReference type="InterPro" id="IPR047865">
    <property type="entry name" value="Ribosomal_uL10_bac_type"/>
</dbReference>
<comment type="similarity">
    <text evidence="1">Belongs to the universal ribosomal protein uL10 family.</text>
</comment>
<dbReference type="Pfam" id="PF00466">
    <property type="entry name" value="Ribosomal_L10"/>
    <property type="match status" value="1"/>
</dbReference>
<dbReference type="Gene3D" id="3.30.70.1730">
    <property type="match status" value="1"/>
</dbReference>